<dbReference type="Gene3D" id="1.10.10.60">
    <property type="entry name" value="Homeodomain-like"/>
    <property type="match status" value="1"/>
</dbReference>
<feature type="region of interest" description="Disordered" evidence="11">
    <location>
        <begin position="65"/>
        <end position="110"/>
    </location>
</feature>
<feature type="compositionally biased region" description="Gly residues" evidence="11">
    <location>
        <begin position="152"/>
        <end position="162"/>
    </location>
</feature>
<gene>
    <name evidence="13" type="primary">Hox-alpha13</name>
</gene>
<evidence type="ECO:0000313" key="13">
    <source>
        <dbReference type="EMBL" id="AGR51134.1"/>
    </source>
</evidence>
<dbReference type="GO" id="GO:0005634">
    <property type="term" value="C:nucleus"/>
    <property type="evidence" value="ECO:0007669"/>
    <property type="project" value="UniProtKB-SubCell"/>
</dbReference>
<dbReference type="GO" id="GO:0003677">
    <property type="term" value="F:DNA binding"/>
    <property type="evidence" value="ECO:0007669"/>
    <property type="project" value="UniProtKB-UniRule"/>
</dbReference>
<keyword evidence="8 9" id="KW-0539">Nucleus</keyword>
<evidence type="ECO:0000256" key="5">
    <source>
        <dbReference type="ARBA" id="ARBA00023125"/>
    </source>
</evidence>
<evidence type="ECO:0000256" key="4">
    <source>
        <dbReference type="ARBA" id="ARBA00023015"/>
    </source>
</evidence>
<dbReference type="InterPro" id="IPR001356">
    <property type="entry name" value="HD"/>
</dbReference>
<dbReference type="PROSITE" id="PS50071">
    <property type="entry name" value="HOMEOBOX_2"/>
    <property type="match status" value="1"/>
</dbReference>
<reference evidence="13" key="1">
    <citation type="journal article" date="2013" name="Proc. Natl. Acad. Sci. U.S.A.">
        <title>Evidence for at least six Hox clusters in the Japanese lamprey (Lethenteron japonicum).</title>
        <authorList>
            <person name="Mehta T.K."/>
            <person name="Ravi V."/>
            <person name="Yamasaki S."/>
            <person name="Lee A.P."/>
            <person name="Lian M.M."/>
            <person name="Tay B.H."/>
            <person name="Tohari S."/>
            <person name="Yanai S."/>
            <person name="Tay A."/>
            <person name="Brenner S."/>
            <person name="Venkatesh B."/>
        </authorList>
    </citation>
    <scope>NUCLEOTIDE SEQUENCE</scope>
</reference>
<feature type="DNA-binding region" description="Homeobox" evidence="9">
    <location>
        <begin position="297"/>
        <end position="356"/>
    </location>
</feature>
<dbReference type="InterPro" id="IPR051003">
    <property type="entry name" value="AP_axis_regulatory_Homeobox"/>
</dbReference>
<feature type="compositionally biased region" description="Basic residues" evidence="11">
    <location>
        <begin position="268"/>
        <end position="279"/>
    </location>
</feature>
<sequence>MFVYNNTGCCCCCAAPNPRRCHLATLRGHVSRRLPADVTRTMKRGSAAHPPRAGTVQIDDVCWEQRRKKRRGGMDPARRAFTTTTTASASSSSSRAMEEPHLHGEAGGDAFAPDPVPHALRARPRWLCACRTHVSCRGGLAVSVQPGSGTPHWGGGGGGGAAAEGDASRPTSWLLGEGDSCGGALCPGLSASCFEAETMLGGSGGQPWAVSGGWGGRPPSVFCAMDAPHYYHHHQQQQHHQQQHHQQQLGLVWEAGSAGEVSPPPMQQHHHQQHHHQQQHHQQLLLLHPADPAPRRSRKRRVPYSKTQLRALEREFAACRFVTRERRRRVAALADLTERQVTIWFQNRRVKEKKLLGRGAPAARKAAASVSSASSS</sequence>
<evidence type="ECO:0000256" key="2">
    <source>
        <dbReference type="ARBA" id="ARBA00006317"/>
    </source>
</evidence>
<dbReference type="PANTHER" id="PTHR45804">
    <property type="entry name" value="SEGMENTATION PROTEIN FUSHI TARAZU-LIKE PROTEIN"/>
    <property type="match status" value="1"/>
</dbReference>
<feature type="compositionally biased region" description="Low complexity" evidence="11">
    <location>
        <begin position="79"/>
        <end position="95"/>
    </location>
</feature>
<feature type="region of interest" description="Disordered" evidence="11">
    <location>
        <begin position="147"/>
        <end position="171"/>
    </location>
</feature>
<comment type="similarity">
    <text evidence="2">Belongs to the Abd-B homeobox family.</text>
</comment>
<name>T1SBM6_LETCA</name>
<dbReference type="SMART" id="SM00389">
    <property type="entry name" value="HOX"/>
    <property type="match status" value="1"/>
</dbReference>
<evidence type="ECO:0000256" key="1">
    <source>
        <dbReference type="ARBA" id="ARBA00004123"/>
    </source>
</evidence>
<feature type="region of interest" description="Disordered" evidence="11">
    <location>
        <begin position="357"/>
        <end position="376"/>
    </location>
</feature>
<evidence type="ECO:0000256" key="7">
    <source>
        <dbReference type="ARBA" id="ARBA00023163"/>
    </source>
</evidence>
<proteinExistence type="inferred from homology"/>
<dbReference type="CDD" id="cd00086">
    <property type="entry name" value="homeodomain"/>
    <property type="match status" value="1"/>
</dbReference>
<dbReference type="InterPro" id="IPR009057">
    <property type="entry name" value="Homeodomain-like_sf"/>
</dbReference>
<dbReference type="GO" id="GO:0000981">
    <property type="term" value="F:DNA-binding transcription factor activity, RNA polymerase II-specific"/>
    <property type="evidence" value="ECO:0007669"/>
    <property type="project" value="InterPro"/>
</dbReference>
<keyword evidence="4" id="KW-0805">Transcription regulation</keyword>
<protein>
    <submittedName>
        <fullName evidence="13">Homeobox protein Hox-alpha13</fullName>
    </submittedName>
</protein>
<dbReference type="AlphaFoldDB" id="T1SBM6"/>
<dbReference type="Pfam" id="PF00046">
    <property type="entry name" value="Homeodomain"/>
    <property type="match status" value="1"/>
</dbReference>
<keyword evidence="3" id="KW-0217">Developmental protein</keyword>
<keyword evidence="6 9" id="KW-0371">Homeobox</keyword>
<dbReference type="InterPro" id="IPR017970">
    <property type="entry name" value="Homeobox_CS"/>
</dbReference>
<feature type="compositionally biased region" description="Low complexity" evidence="11">
    <location>
        <begin position="360"/>
        <end position="376"/>
    </location>
</feature>
<evidence type="ECO:0000256" key="10">
    <source>
        <dbReference type="RuleBase" id="RU000682"/>
    </source>
</evidence>
<evidence type="ECO:0000256" key="8">
    <source>
        <dbReference type="ARBA" id="ARBA00023242"/>
    </source>
</evidence>
<comment type="subcellular location">
    <subcellularLocation>
        <location evidence="1 9 10">Nucleus</location>
    </subcellularLocation>
</comment>
<dbReference type="EMBL" id="KF318018">
    <property type="protein sequence ID" value="AGR51134.1"/>
    <property type="molecule type" value="Genomic_DNA"/>
</dbReference>
<dbReference type="SUPFAM" id="SSF46689">
    <property type="entry name" value="Homeodomain-like"/>
    <property type="match status" value="1"/>
</dbReference>
<keyword evidence="7" id="KW-0804">Transcription</keyword>
<dbReference type="PANTHER" id="PTHR45804:SF10">
    <property type="entry name" value="HOMEOBOX PROTEIN HOX-C11A-LIKE"/>
    <property type="match status" value="1"/>
</dbReference>
<evidence type="ECO:0000256" key="3">
    <source>
        <dbReference type="ARBA" id="ARBA00022473"/>
    </source>
</evidence>
<feature type="domain" description="Homeobox" evidence="12">
    <location>
        <begin position="295"/>
        <end position="355"/>
    </location>
</feature>
<keyword evidence="5 9" id="KW-0238">DNA-binding</keyword>
<evidence type="ECO:0000256" key="11">
    <source>
        <dbReference type="SAM" id="MobiDB-lite"/>
    </source>
</evidence>
<evidence type="ECO:0000256" key="9">
    <source>
        <dbReference type="PROSITE-ProRule" id="PRU00108"/>
    </source>
</evidence>
<organism evidence="13">
    <name type="scientific">Lethenteron camtschaticum</name>
    <name type="common">Japanese lamprey</name>
    <name type="synonym">Lampetra japonica</name>
    <dbReference type="NCBI Taxonomy" id="980415"/>
    <lineage>
        <taxon>Eukaryota</taxon>
        <taxon>Metazoa</taxon>
        <taxon>Chordata</taxon>
        <taxon>Craniata</taxon>
        <taxon>Vertebrata</taxon>
        <taxon>Cyclostomata</taxon>
        <taxon>Hyperoartia</taxon>
        <taxon>Petromyzontiformes</taxon>
        <taxon>Petromyzontidae</taxon>
        <taxon>Lethenteron</taxon>
    </lineage>
</organism>
<accession>T1SBM6</accession>
<feature type="region of interest" description="Disordered" evidence="11">
    <location>
        <begin position="257"/>
        <end position="283"/>
    </location>
</feature>
<dbReference type="PROSITE" id="PS00027">
    <property type="entry name" value="HOMEOBOX_1"/>
    <property type="match status" value="1"/>
</dbReference>
<evidence type="ECO:0000256" key="6">
    <source>
        <dbReference type="ARBA" id="ARBA00023155"/>
    </source>
</evidence>
<evidence type="ECO:0000259" key="12">
    <source>
        <dbReference type="PROSITE" id="PS50071"/>
    </source>
</evidence>
<feature type="compositionally biased region" description="Basic and acidic residues" evidence="11">
    <location>
        <begin position="96"/>
        <end position="106"/>
    </location>
</feature>